<organism evidence="1 2">
    <name type="scientific">Stenotrophomonas pictorum JCM 9942</name>
    <dbReference type="NCBI Taxonomy" id="1236960"/>
    <lineage>
        <taxon>Bacteria</taxon>
        <taxon>Pseudomonadati</taxon>
        <taxon>Pseudomonadota</taxon>
        <taxon>Gammaproteobacteria</taxon>
        <taxon>Lysobacterales</taxon>
        <taxon>Lysobacteraceae</taxon>
        <taxon>Stenotrophomonas</taxon>
    </lineage>
</organism>
<keyword evidence="2" id="KW-1185">Reference proteome</keyword>
<dbReference type="AlphaFoldDB" id="A0A0R0A634"/>
<accession>A0A0R0A634</accession>
<gene>
    <name evidence="1" type="ORF">ARC78_12445</name>
</gene>
<evidence type="ECO:0000313" key="2">
    <source>
        <dbReference type="Proteomes" id="UP000050836"/>
    </source>
</evidence>
<evidence type="ECO:0000313" key="1">
    <source>
        <dbReference type="EMBL" id="KRG40635.1"/>
    </source>
</evidence>
<reference evidence="1 2" key="1">
    <citation type="submission" date="2015-10" db="EMBL/GenBank/DDBJ databases">
        <title>Genome sequencing and analysis of members of genus Stenotrophomonas.</title>
        <authorList>
            <person name="Patil P.P."/>
            <person name="Midha S."/>
            <person name="Patil P.B."/>
        </authorList>
    </citation>
    <scope>NUCLEOTIDE SEQUENCE [LARGE SCALE GENOMIC DNA]</scope>
    <source>
        <strain evidence="1 2">JCM 9942</strain>
    </source>
</reference>
<dbReference type="RefSeq" id="WP_054658544.1">
    <property type="nucleotide sequence ID" value="NZ_BAZI01000085.1"/>
</dbReference>
<dbReference type="EMBL" id="LLXS01000032">
    <property type="protein sequence ID" value="KRG40635.1"/>
    <property type="molecule type" value="Genomic_DNA"/>
</dbReference>
<sequence length="62" mass="6902">MRIEQPVACDGLFAFWGKCAADMPADHSGVVPDLLNWCLHTRQYRRVAMFALMMPGFDLSGG</sequence>
<dbReference type="Proteomes" id="UP000050836">
    <property type="component" value="Unassembled WGS sequence"/>
</dbReference>
<protein>
    <submittedName>
        <fullName evidence="1">Uncharacterized protein</fullName>
    </submittedName>
</protein>
<proteinExistence type="predicted"/>
<comment type="caution">
    <text evidence="1">The sequence shown here is derived from an EMBL/GenBank/DDBJ whole genome shotgun (WGS) entry which is preliminary data.</text>
</comment>
<name>A0A0R0A634_9GAMM</name>